<sequence length="145" mass="16593">MFVIKLIAFLCILAQAKANKPEKLVTQDTQLDAFSLMIFGLNVNELQHKHSQGKNTKLWYDNNVQWNDFKKKFFDSPDSVDEEKQFASTLASTLQRLGYGMINKSQAMNLLNEEWGRMPKTAQDKWTNDVTDFVLKGSNANITAK</sequence>
<evidence type="ECO:0000256" key="1">
    <source>
        <dbReference type="SAM" id="SignalP"/>
    </source>
</evidence>
<feature type="signal peptide" evidence="1">
    <location>
        <begin position="1"/>
        <end position="18"/>
    </location>
</feature>
<comment type="caution">
    <text evidence="2">The sequence shown here is derived from an EMBL/GenBank/DDBJ whole genome shotgun (WGS) entry which is preliminary data.</text>
</comment>
<organism evidence="2 3">
    <name type="scientific">Trichostrongylus colubriformis</name>
    <name type="common">Black scour worm</name>
    <dbReference type="NCBI Taxonomy" id="6319"/>
    <lineage>
        <taxon>Eukaryota</taxon>
        <taxon>Metazoa</taxon>
        <taxon>Ecdysozoa</taxon>
        <taxon>Nematoda</taxon>
        <taxon>Chromadorea</taxon>
        <taxon>Rhabditida</taxon>
        <taxon>Rhabditina</taxon>
        <taxon>Rhabditomorpha</taxon>
        <taxon>Strongyloidea</taxon>
        <taxon>Trichostrongylidae</taxon>
        <taxon>Trichostrongylus</taxon>
    </lineage>
</organism>
<keyword evidence="1" id="KW-0732">Signal</keyword>
<gene>
    <name evidence="2" type="ORF">GCK32_011936</name>
</gene>
<dbReference type="EMBL" id="WIXE01020179">
    <property type="protein sequence ID" value="KAK5969404.1"/>
    <property type="molecule type" value="Genomic_DNA"/>
</dbReference>
<accession>A0AAN8ICL0</accession>
<reference evidence="2 3" key="1">
    <citation type="submission" date="2019-10" db="EMBL/GenBank/DDBJ databases">
        <title>Assembly and Annotation for the nematode Trichostrongylus colubriformis.</title>
        <authorList>
            <person name="Martin J."/>
        </authorList>
    </citation>
    <scope>NUCLEOTIDE SEQUENCE [LARGE SCALE GENOMIC DNA]</scope>
    <source>
        <strain evidence="2">G859</strain>
        <tissue evidence="2">Whole worm</tissue>
    </source>
</reference>
<feature type="chain" id="PRO_5042987755" evidence="1">
    <location>
        <begin position="19"/>
        <end position="145"/>
    </location>
</feature>
<evidence type="ECO:0000313" key="2">
    <source>
        <dbReference type="EMBL" id="KAK5969404.1"/>
    </source>
</evidence>
<dbReference type="AlphaFoldDB" id="A0AAN8ICL0"/>
<proteinExistence type="predicted"/>
<name>A0AAN8ICL0_TRICO</name>
<dbReference type="Proteomes" id="UP001331761">
    <property type="component" value="Unassembled WGS sequence"/>
</dbReference>
<evidence type="ECO:0000313" key="3">
    <source>
        <dbReference type="Proteomes" id="UP001331761"/>
    </source>
</evidence>
<keyword evidence="3" id="KW-1185">Reference proteome</keyword>
<protein>
    <submittedName>
        <fullName evidence="2">Uncharacterized protein</fullName>
    </submittedName>
</protein>